<keyword evidence="3" id="KW-1185">Reference proteome</keyword>
<proteinExistence type="predicted"/>
<comment type="caution">
    <text evidence="2">The sequence shown here is derived from an EMBL/GenBank/DDBJ whole genome shotgun (WGS) entry which is preliminary data.</text>
</comment>
<gene>
    <name evidence="2" type="ORF">O3M35_011618</name>
</gene>
<reference evidence="2 3" key="1">
    <citation type="submission" date="2022-12" db="EMBL/GenBank/DDBJ databases">
        <title>Chromosome-level genome assembly of true bugs.</title>
        <authorList>
            <person name="Ma L."/>
            <person name="Li H."/>
        </authorList>
    </citation>
    <scope>NUCLEOTIDE SEQUENCE [LARGE SCALE GENOMIC DNA]</scope>
    <source>
        <strain evidence="2">Lab_2022b</strain>
    </source>
</reference>
<evidence type="ECO:0000259" key="1">
    <source>
        <dbReference type="Pfam" id="PF08652"/>
    </source>
</evidence>
<evidence type="ECO:0000313" key="3">
    <source>
        <dbReference type="Proteomes" id="UP001461498"/>
    </source>
</evidence>
<dbReference type="InterPro" id="IPR013961">
    <property type="entry name" value="RAI1"/>
</dbReference>
<name>A0AAW1D1G5_9HEMI</name>
<accession>A0AAW1D1G5</accession>
<feature type="domain" description="RAI1-like" evidence="1">
    <location>
        <begin position="152"/>
        <end position="378"/>
    </location>
</feature>
<dbReference type="Proteomes" id="UP001461498">
    <property type="component" value="Unassembled WGS sequence"/>
</dbReference>
<dbReference type="EMBL" id="JAPXFL010000008">
    <property type="protein sequence ID" value="KAK9502938.1"/>
    <property type="molecule type" value="Genomic_DNA"/>
</dbReference>
<sequence>MVHPSGELARFRLSFKRKERRDHRDSISSAVPAKFIRATSVRPQTLNPRWNEKFRLMAYQSLFKIGDWRKENSEIKIRNYLFACGGTTSRRQRINLGRYEPLRYFNNDAYLNRDVIVEKINNVIGMLEMIKYDPYRLACDFRGIINNYPDNCFITSRSVLSKIMNTPFEINQEKRKWVINVKITIKGIKLYYDEDTVISTRSQSFLKHEELLKNYLFTENPQIEYLPDTISLINENFFEINRLDVGNHKLAFTVETPGVISNEVINDFHTLLLSDHVYYELIDATDFTPVMMNYNPIWWSKAKLANAKQCVIGVYNKRNNNIQEIIKFNADKLNDMRAYENTWSPKAAWNFLNQFLSYIKNELAKIPEADRRNTILKLQSFYKDKPFIVCERIKS</sequence>
<dbReference type="AlphaFoldDB" id="A0AAW1D1G5"/>
<evidence type="ECO:0000313" key="2">
    <source>
        <dbReference type="EMBL" id="KAK9502938.1"/>
    </source>
</evidence>
<protein>
    <recommendedName>
        <fullName evidence="1">RAI1-like domain-containing protein</fullName>
    </recommendedName>
</protein>
<organism evidence="2 3">
    <name type="scientific">Rhynocoris fuscipes</name>
    <dbReference type="NCBI Taxonomy" id="488301"/>
    <lineage>
        <taxon>Eukaryota</taxon>
        <taxon>Metazoa</taxon>
        <taxon>Ecdysozoa</taxon>
        <taxon>Arthropoda</taxon>
        <taxon>Hexapoda</taxon>
        <taxon>Insecta</taxon>
        <taxon>Pterygota</taxon>
        <taxon>Neoptera</taxon>
        <taxon>Paraneoptera</taxon>
        <taxon>Hemiptera</taxon>
        <taxon>Heteroptera</taxon>
        <taxon>Panheteroptera</taxon>
        <taxon>Cimicomorpha</taxon>
        <taxon>Reduviidae</taxon>
        <taxon>Harpactorinae</taxon>
        <taxon>Harpactorini</taxon>
        <taxon>Rhynocoris</taxon>
    </lineage>
</organism>
<dbReference type="Pfam" id="PF08652">
    <property type="entry name" value="RAI1"/>
    <property type="match status" value="1"/>
</dbReference>